<dbReference type="Pfam" id="PF00149">
    <property type="entry name" value="Metallophos"/>
    <property type="match status" value="1"/>
</dbReference>
<dbReference type="InterPro" id="IPR029052">
    <property type="entry name" value="Metallo-depent_PP-like"/>
</dbReference>
<protein>
    <recommendedName>
        <fullName evidence="3">Calcineurin-like phosphoesterase domain-containing protein</fullName>
    </recommendedName>
</protein>
<reference evidence="4 5" key="1">
    <citation type="journal article" date="2011" name="PLoS Pathog.">
        <title>Endophytic Life Strategies Decoded by Genome and Transcriptome Analyses of the Mutualistic Root Symbiont Piriformospora indica.</title>
        <authorList>
            <person name="Zuccaro A."/>
            <person name="Lahrmann U."/>
            <person name="Guldener U."/>
            <person name="Langen G."/>
            <person name="Pfiffi S."/>
            <person name="Biedenkopf D."/>
            <person name="Wong P."/>
            <person name="Samans B."/>
            <person name="Grimm C."/>
            <person name="Basiewicz M."/>
            <person name="Murat C."/>
            <person name="Martin F."/>
            <person name="Kogel K.H."/>
        </authorList>
    </citation>
    <scope>NUCLEOTIDE SEQUENCE [LARGE SCALE GENOMIC DNA]</scope>
    <source>
        <strain evidence="4 5">DSM 11827</strain>
    </source>
</reference>
<keyword evidence="2" id="KW-1133">Transmembrane helix</keyword>
<dbReference type="STRING" id="1109443.G4TNN4"/>
<keyword evidence="5" id="KW-1185">Reference proteome</keyword>
<evidence type="ECO:0000256" key="2">
    <source>
        <dbReference type="SAM" id="Phobius"/>
    </source>
</evidence>
<dbReference type="OMA" id="TWRAEWW"/>
<dbReference type="InParanoid" id="G4TNN4"/>
<proteinExistence type="predicted"/>
<evidence type="ECO:0000313" key="5">
    <source>
        <dbReference type="Proteomes" id="UP000007148"/>
    </source>
</evidence>
<evidence type="ECO:0000259" key="3">
    <source>
        <dbReference type="Pfam" id="PF00149"/>
    </source>
</evidence>
<dbReference type="GO" id="GO:0000298">
    <property type="term" value="F:endopolyphosphatase activity"/>
    <property type="evidence" value="ECO:0007669"/>
    <property type="project" value="TreeGrafter"/>
</dbReference>
<dbReference type="GO" id="GO:0006798">
    <property type="term" value="P:polyphosphate catabolic process"/>
    <property type="evidence" value="ECO:0007669"/>
    <property type="project" value="TreeGrafter"/>
</dbReference>
<dbReference type="SUPFAM" id="SSF56300">
    <property type="entry name" value="Metallo-dependent phosphatases"/>
    <property type="match status" value="1"/>
</dbReference>
<dbReference type="InterPro" id="IPR004843">
    <property type="entry name" value="Calcineurin-like_PHP"/>
</dbReference>
<name>G4TNN4_SERID</name>
<keyword evidence="2" id="KW-0812">Transmembrane</keyword>
<dbReference type="AlphaFoldDB" id="G4TNN4"/>
<dbReference type="OrthoDB" id="10267127at2759"/>
<dbReference type="PANTHER" id="PTHR42850">
    <property type="entry name" value="METALLOPHOSPHOESTERASE"/>
    <property type="match status" value="1"/>
</dbReference>
<feature type="region of interest" description="Disordered" evidence="1">
    <location>
        <begin position="261"/>
        <end position="316"/>
    </location>
</feature>
<evidence type="ECO:0000313" key="4">
    <source>
        <dbReference type="EMBL" id="CCA72927.1"/>
    </source>
</evidence>
<dbReference type="GO" id="GO:0005737">
    <property type="term" value="C:cytoplasm"/>
    <property type="evidence" value="ECO:0007669"/>
    <property type="project" value="TreeGrafter"/>
</dbReference>
<organism evidence="4 5">
    <name type="scientific">Serendipita indica (strain DSM 11827)</name>
    <name type="common">Root endophyte fungus</name>
    <name type="synonym">Piriformospora indica</name>
    <dbReference type="NCBI Taxonomy" id="1109443"/>
    <lineage>
        <taxon>Eukaryota</taxon>
        <taxon>Fungi</taxon>
        <taxon>Dikarya</taxon>
        <taxon>Basidiomycota</taxon>
        <taxon>Agaricomycotina</taxon>
        <taxon>Agaricomycetes</taxon>
        <taxon>Sebacinales</taxon>
        <taxon>Serendipitaceae</taxon>
        <taxon>Serendipita</taxon>
    </lineage>
</organism>
<dbReference type="Gene3D" id="3.60.21.10">
    <property type="match status" value="1"/>
</dbReference>
<comment type="caution">
    <text evidence="4">The sequence shown here is derived from an EMBL/GenBank/DDBJ whole genome shotgun (WGS) entry which is preliminary data.</text>
</comment>
<dbReference type="EMBL" id="CAFZ01000191">
    <property type="protein sequence ID" value="CCA72927.1"/>
    <property type="molecule type" value="Genomic_DNA"/>
</dbReference>
<dbReference type="PANTHER" id="PTHR42850:SF4">
    <property type="entry name" value="ZINC-DEPENDENT ENDOPOLYPHOSPHATASE"/>
    <property type="match status" value="1"/>
</dbReference>
<feature type="transmembrane region" description="Helical" evidence="2">
    <location>
        <begin position="29"/>
        <end position="51"/>
    </location>
</feature>
<evidence type="ECO:0000256" key="1">
    <source>
        <dbReference type="SAM" id="MobiDB-lite"/>
    </source>
</evidence>
<keyword evidence="2" id="KW-0472">Membrane</keyword>
<dbReference type="GO" id="GO:0016791">
    <property type="term" value="F:phosphatase activity"/>
    <property type="evidence" value="ECO:0007669"/>
    <property type="project" value="TreeGrafter"/>
</dbReference>
<dbReference type="HOGENOM" id="CLU_023125_0_3_1"/>
<accession>G4TNN4</accession>
<dbReference type="InterPro" id="IPR050126">
    <property type="entry name" value="Ap4A_hydrolase"/>
</dbReference>
<dbReference type="eggNOG" id="ENOG502S1FD">
    <property type="taxonomic scope" value="Eukaryota"/>
</dbReference>
<feature type="domain" description="Calcineurin-like phosphoesterase" evidence="3">
    <location>
        <begin position="92"/>
        <end position="248"/>
    </location>
</feature>
<dbReference type="Proteomes" id="UP000007148">
    <property type="component" value="Unassembled WGS sequence"/>
</dbReference>
<sequence>MRRRTSSIPSLADAQHAFQTARQQPARRLAAYTVLATFLGVFLILGFGSGYTKDWQSLDLGRLQGFPNFEHIPGNGIRTLTADDIKSANPKRFVVVGDIHGMHGSFKKLLSTVKYSEHSDYLIHVGDLVAKGPHSDHVLSTVSHANVTGVRGNHDQKVIEWRQWIEWVQSHHGGRAWLRDMESKTDSELEDMKKKAGKRKWKIPDGWEFGGEHYLIARNMKSHEADYISNLPLVIHVPSYHLFFVHAGLLPLNPTIPLNSKHQPLSHVPGSLRQKSDHQHRAARQVGSIDNLEDRGLAGSDHLSRKGHHRDPKNARDLRTLQEEMILSGIPQNTIPFNVLNMRSLQRNEPVKSSKKGRPWSEVWNTVVKKCDGFPDDAVRLALSGEGLPPVKDKDGKERDMPWWEAMVRDDGEVIDWDDEDDPAINWSRIPKRLPCNPTTIIYGHAAGRGLDIKRWSLGLDSGCVYGRRMSALIFSEKEDELTALDELAAHHARSGASDEDGEPEFKVEKVKLGDVLEDGGRLHGRIASVRCPDVGA</sequence>
<gene>
    <name evidence="4" type="ORF">PIIN_06863</name>
</gene>